<evidence type="ECO:0000256" key="10">
    <source>
        <dbReference type="ARBA" id="ARBA00022918"/>
    </source>
</evidence>
<evidence type="ECO:0000256" key="5">
    <source>
        <dbReference type="ARBA" id="ARBA00022759"/>
    </source>
</evidence>
<keyword evidence="4" id="KW-0479">Metal-binding</keyword>
<comment type="catalytic activity">
    <reaction evidence="13">
        <text>DNA(n) + a 2'-deoxyribonucleoside 5'-triphosphate = DNA(n+1) + diphosphate</text>
        <dbReference type="Rhea" id="RHEA:22508"/>
        <dbReference type="Rhea" id="RHEA-COMP:17339"/>
        <dbReference type="Rhea" id="RHEA-COMP:17340"/>
        <dbReference type="ChEBI" id="CHEBI:33019"/>
        <dbReference type="ChEBI" id="CHEBI:61560"/>
        <dbReference type="ChEBI" id="CHEBI:173112"/>
        <dbReference type="EC" id="2.7.7.49"/>
    </reaction>
</comment>
<evidence type="ECO:0000256" key="2">
    <source>
        <dbReference type="ARBA" id="ARBA00022695"/>
    </source>
</evidence>
<dbReference type="GO" id="GO:0046872">
    <property type="term" value="F:metal ion binding"/>
    <property type="evidence" value="ECO:0007669"/>
    <property type="project" value="UniProtKB-KW"/>
</dbReference>
<dbReference type="GO" id="GO:0003723">
    <property type="term" value="F:RNA binding"/>
    <property type="evidence" value="ECO:0007669"/>
    <property type="project" value="UniProtKB-KW"/>
</dbReference>
<dbReference type="GO" id="GO:0003964">
    <property type="term" value="F:RNA-directed DNA polymerase activity"/>
    <property type="evidence" value="ECO:0007669"/>
    <property type="project" value="UniProtKB-KW"/>
</dbReference>
<dbReference type="SUPFAM" id="SSF53098">
    <property type="entry name" value="Ribonuclease H-like"/>
    <property type="match status" value="1"/>
</dbReference>
<dbReference type="GO" id="GO:0005634">
    <property type="term" value="C:nucleus"/>
    <property type="evidence" value="ECO:0007669"/>
    <property type="project" value="UniProtKB-ARBA"/>
</dbReference>
<dbReference type="EMBL" id="AVOT02020260">
    <property type="protein sequence ID" value="MBW0508323.1"/>
    <property type="molecule type" value="Genomic_DNA"/>
</dbReference>
<organism evidence="16 17">
    <name type="scientific">Austropuccinia psidii MF-1</name>
    <dbReference type="NCBI Taxonomy" id="1389203"/>
    <lineage>
        <taxon>Eukaryota</taxon>
        <taxon>Fungi</taxon>
        <taxon>Dikarya</taxon>
        <taxon>Basidiomycota</taxon>
        <taxon>Pucciniomycotina</taxon>
        <taxon>Pucciniomycetes</taxon>
        <taxon>Pucciniales</taxon>
        <taxon>Sphaerophragmiaceae</taxon>
        <taxon>Austropuccinia</taxon>
    </lineage>
</organism>
<dbReference type="GO" id="GO:0006310">
    <property type="term" value="P:DNA recombination"/>
    <property type="evidence" value="ECO:0007669"/>
    <property type="project" value="UniProtKB-KW"/>
</dbReference>
<dbReference type="Gene3D" id="3.30.420.10">
    <property type="entry name" value="Ribonuclease H-like superfamily/Ribonuclease H"/>
    <property type="match status" value="1"/>
</dbReference>
<dbReference type="Proteomes" id="UP000765509">
    <property type="component" value="Unassembled WGS sequence"/>
</dbReference>
<dbReference type="InterPro" id="IPR012337">
    <property type="entry name" value="RNaseH-like_sf"/>
</dbReference>
<evidence type="ECO:0000256" key="1">
    <source>
        <dbReference type="ARBA" id="ARBA00022578"/>
    </source>
</evidence>
<gene>
    <name evidence="16" type="ORF">O181_048038</name>
</gene>
<dbReference type="OrthoDB" id="2516191at2759"/>
<dbReference type="GO" id="GO:0016787">
    <property type="term" value="F:hydrolase activity"/>
    <property type="evidence" value="ECO:0007669"/>
    <property type="project" value="UniProtKB-KW"/>
</dbReference>
<sequence length="369" mass="42072">MDTKESSLEEETIKDKMTKLTCTNWVQWSCQFENYLISKGMDYLLDPPSEDDKKTSAALALLWSSVSTKFEGVLLNNRLSFYHCWMGLGNSCGRNSVVVICQTLHKPINLKYDPTSSLEKHVDNFHKVHASYLSISAGSSISMSLSSTMAAAFFLQSLDNNKELRSLCQMLYDTKPFNLDTITDRVALEHSHRQSTHKHALLFDKNKQAKSSKTKGFKYVLVLVDDYNHFNRIYAMSEKSQADDFIMLFIMEIKNKLSIVPAYLHTDRGGEFSSSLFLNYLKVHGISLERGLPESPQTNGVAERFNQTLLSKIRCLLEQSKIPSSYWDEAALHASFLLNALPHKHLNMRSPMTALEDKKCLIKPITRYE</sequence>
<keyword evidence="9" id="KW-0229">DNA integration</keyword>
<keyword evidence="5" id="KW-0255">Endonuclease</keyword>
<evidence type="ECO:0000256" key="7">
    <source>
        <dbReference type="ARBA" id="ARBA00022842"/>
    </source>
</evidence>
<evidence type="ECO:0000256" key="3">
    <source>
        <dbReference type="ARBA" id="ARBA00022722"/>
    </source>
</evidence>
<keyword evidence="2" id="KW-0548">Nucleotidyltransferase</keyword>
<dbReference type="InterPro" id="IPR036397">
    <property type="entry name" value="RNaseH_sf"/>
</dbReference>
<evidence type="ECO:0000313" key="16">
    <source>
        <dbReference type="EMBL" id="MBW0508323.1"/>
    </source>
</evidence>
<dbReference type="InterPro" id="IPR039537">
    <property type="entry name" value="Retrotran_Ty1/copia-like"/>
</dbReference>
<evidence type="ECO:0000256" key="12">
    <source>
        <dbReference type="ARBA" id="ARBA00023172"/>
    </source>
</evidence>
<dbReference type="GO" id="GO:0032196">
    <property type="term" value="P:transposition"/>
    <property type="evidence" value="ECO:0007669"/>
    <property type="project" value="UniProtKB-KW"/>
</dbReference>
<keyword evidence="11" id="KW-0239">DNA-directed DNA polymerase</keyword>
<dbReference type="PANTHER" id="PTHR42648">
    <property type="entry name" value="TRANSPOSASE, PUTATIVE-RELATED"/>
    <property type="match status" value="1"/>
</dbReference>
<dbReference type="GO" id="GO:0004519">
    <property type="term" value="F:endonuclease activity"/>
    <property type="evidence" value="ECO:0007669"/>
    <property type="project" value="UniProtKB-KW"/>
</dbReference>
<reference evidence="16" key="1">
    <citation type="submission" date="2021-03" db="EMBL/GenBank/DDBJ databases">
        <title>Draft genome sequence of rust myrtle Austropuccinia psidii MF-1, a brazilian biotype.</title>
        <authorList>
            <person name="Quecine M.C."/>
            <person name="Pachon D.M.R."/>
            <person name="Bonatelli M.L."/>
            <person name="Correr F.H."/>
            <person name="Franceschini L.M."/>
            <person name="Leite T.F."/>
            <person name="Margarido G.R.A."/>
            <person name="Almeida C.A."/>
            <person name="Ferrarezi J.A."/>
            <person name="Labate C.A."/>
        </authorList>
    </citation>
    <scope>NUCLEOTIDE SEQUENCE</scope>
    <source>
        <strain evidence="16">MF-1</strain>
    </source>
</reference>
<dbReference type="Pfam" id="PF00665">
    <property type="entry name" value="rve"/>
    <property type="match status" value="1"/>
</dbReference>
<evidence type="ECO:0000313" key="17">
    <source>
        <dbReference type="Proteomes" id="UP000765509"/>
    </source>
</evidence>
<keyword evidence="11" id="KW-0808">Transferase</keyword>
<evidence type="ECO:0000256" key="6">
    <source>
        <dbReference type="ARBA" id="ARBA00022801"/>
    </source>
</evidence>
<name>A0A9Q3DV16_9BASI</name>
<keyword evidence="3" id="KW-0540">Nuclease</keyword>
<protein>
    <recommendedName>
        <fullName evidence="15">Integrase catalytic domain-containing protein</fullName>
    </recommendedName>
</protein>
<keyword evidence="17" id="KW-1185">Reference proteome</keyword>
<evidence type="ECO:0000256" key="8">
    <source>
        <dbReference type="ARBA" id="ARBA00022884"/>
    </source>
</evidence>
<evidence type="ECO:0000259" key="15">
    <source>
        <dbReference type="PROSITE" id="PS50994"/>
    </source>
</evidence>
<keyword evidence="1" id="KW-0815">Transposition</keyword>
<evidence type="ECO:0000256" key="9">
    <source>
        <dbReference type="ARBA" id="ARBA00022908"/>
    </source>
</evidence>
<dbReference type="GO" id="GO:0015074">
    <property type="term" value="P:DNA integration"/>
    <property type="evidence" value="ECO:0007669"/>
    <property type="project" value="UniProtKB-KW"/>
</dbReference>
<feature type="domain" description="Integrase catalytic" evidence="15">
    <location>
        <begin position="193"/>
        <end position="359"/>
    </location>
</feature>
<keyword evidence="12" id="KW-0233">DNA recombination</keyword>
<keyword evidence="10" id="KW-0695">RNA-directed DNA polymerase</keyword>
<dbReference type="PROSITE" id="PS50994">
    <property type="entry name" value="INTEGRASE"/>
    <property type="match status" value="1"/>
</dbReference>
<dbReference type="PANTHER" id="PTHR42648:SF11">
    <property type="entry name" value="TRANSPOSON TY4-P GAG-POL POLYPROTEIN"/>
    <property type="match status" value="1"/>
</dbReference>
<proteinExistence type="predicted"/>
<dbReference type="GO" id="GO:0003887">
    <property type="term" value="F:DNA-directed DNA polymerase activity"/>
    <property type="evidence" value="ECO:0007669"/>
    <property type="project" value="UniProtKB-KW"/>
</dbReference>
<evidence type="ECO:0000256" key="14">
    <source>
        <dbReference type="ARBA" id="ARBA00049244"/>
    </source>
</evidence>
<dbReference type="AlphaFoldDB" id="A0A9Q3DV16"/>
<evidence type="ECO:0000256" key="13">
    <source>
        <dbReference type="ARBA" id="ARBA00048173"/>
    </source>
</evidence>
<comment type="catalytic activity">
    <reaction evidence="14">
        <text>DNA(n) + a 2'-deoxyribonucleoside 5'-triphosphate = DNA(n+1) + diphosphate</text>
        <dbReference type="Rhea" id="RHEA:22508"/>
        <dbReference type="Rhea" id="RHEA-COMP:17339"/>
        <dbReference type="Rhea" id="RHEA-COMP:17340"/>
        <dbReference type="ChEBI" id="CHEBI:33019"/>
        <dbReference type="ChEBI" id="CHEBI:61560"/>
        <dbReference type="ChEBI" id="CHEBI:173112"/>
        <dbReference type="EC" id="2.7.7.7"/>
    </reaction>
</comment>
<keyword evidence="7" id="KW-0460">Magnesium</keyword>
<dbReference type="InterPro" id="IPR001584">
    <property type="entry name" value="Integrase_cat-core"/>
</dbReference>
<keyword evidence="6" id="KW-0378">Hydrolase</keyword>
<evidence type="ECO:0000256" key="4">
    <source>
        <dbReference type="ARBA" id="ARBA00022723"/>
    </source>
</evidence>
<evidence type="ECO:0000256" key="11">
    <source>
        <dbReference type="ARBA" id="ARBA00022932"/>
    </source>
</evidence>
<keyword evidence="8" id="KW-0694">RNA-binding</keyword>
<accession>A0A9Q3DV16</accession>
<comment type="caution">
    <text evidence="16">The sequence shown here is derived from an EMBL/GenBank/DDBJ whole genome shotgun (WGS) entry which is preliminary data.</text>
</comment>